<keyword evidence="3" id="KW-1185">Reference proteome</keyword>
<dbReference type="RefSeq" id="WP_209452828.1">
    <property type="nucleotide sequence ID" value="NZ_JAGGLT010000002.1"/>
</dbReference>
<dbReference type="EMBL" id="JAGGLT010000002">
    <property type="protein sequence ID" value="MBP2070861.1"/>
    <property type="molecule type" value="Genomic_DNA"/>
</dbReference>
<keyword evidence="1" id="KW-1133">Transmembrane helix</keyword>
<reference evidence="2" key="1">
    <citation type="submission" date="2021-03" db="EMBL/GenBank/DDBJ databases">
        <title>Genomic Encyclopedia of Type Strains, Phase IV (KMG-IV): sequencing the most valuable type-strain genomes for metagenomic binning, comparative biology and taxonomic classification.</title>
        <authorList>
            <person name="Goeker M."/>
        </authorList>
    </citation>
    <scope>NUCLEOTIDE SEQUENCE</scope>
    <source>
        <strain evidence="2">DSM 101588</strain>
    </source>
</reference>
<dbReference type="Proteomes" id="UP001166402">
    <property type="component" value="Unassembled WGS sequence"/>
</dbReference>
<accession>A0ABS4NB21</accession>
<protein>
    <submittedName>
        <fullName evidence="2">Zn-dependent membrane protease YugP</fullName>
    </submittedName>
</protein>
<keyword evidence="2" id="KW-0378">Hydrolase</keyword>
<evidence type="ECO:0000256" key="1">
    <source>
        <dbReference type="SAM" id="Phobius"/>
    </source>
</evidence>
<sequence length="96" mass="10272">MTTATVTPQEFGSKVAQVITLLSQTFGNIILPFASLAMIVSIVLFIAGSLFHSSTVRRMGIAGIMSVVLGVILYFSIPLIFALLRSISQPLNVSML</sequence>
<keyword evidence="1" id="KW-0812">Transmembrane</keyword>
<comment type="caution">
    <text evidence="2">The sequence shown here is derived from an EMBL/GenBank/DDBJ whole genome shotgun (WGS) entry which is preliminary data.</text>
</comment>
<proteinExistence type="predicted"/>
<feature type="transmembrane region" description="Helical" evidence="1">
    <location>
        <begin position="29"/>
        <end position="51"/>
    </location>
</feature>
<evidence type="ECO:0000313" key="2">
    <source>
        <dbReference type="EMBL" id="MBP2070861.1"/>
    </source>
</evidence>
<keyword evidence="1" id="KW-0472">Membrane</keyword>
<organism evidence="2 3">
    <name type="scientific">Thermoanaerobacterium butyriciformans</name>
    <dbReference type="NCBI Taxonomy" id="1702242"/>
    <lineage>
        <taxon>Bacteria</taxon>
        <taxon>Bacillati</taxon>
        <taxon>Bacillota</taxon>
        <taxon>Clostridia</taxon>
        <taxon>Thermoanaerobacterales</taxon>
        <taxon>Thermoanaerobacteraceae</taxon>
        <taxon>Thermoanaerobacterium</taxon>
    </lineage>
</organism>
<name>A0ABS4NB21_9THEO</name>
<dbReference type="GO" id="GO:0008233">
    <property type="term" value="F:peptidase activity"/>
    <property type="evidence" value="ECO:0007669"/>
    <property type="project" value="UniProtKB-KW"/>
</dbReference>
<keyword evidence="2" id="KW-0645">Protease</keyword>
<evidence type="ECO:0000313" key="3">
    <source>
        <dbReference type="Proteomes" id="UP001166402"/>
    </source>
</evidence>
<dbReference type="GO" id="GO:0006508">
    <property type="term" value="P:proteolysis"/>
    <property type="evidence" value="ECO:0007669"/>
    <property type="project" value="UniProtKB-KW"/>
</dbReference>
<feature type="transmembrane region" description="Helical" evidence="1">
    <location>
        <begin position="63"/>
        <end position="87"/>
    </location>
</feature>
<gene>
    <name evidence="2" type="ORF">J2Z80_000359</name>
</gene>